<dbReference type="EMBL" id="JAAAIM010001821">
    <property type="protein sequence ID" value="KAG0275641.1"/>
    <property type="molecule type" value="Genomic_DNA"/>
</dbReference>
<evidence type="ECO:0000313" key="2">
    <source>
        <dbReference type="Proteomes" id="UP001194696"/>
    </source>
</evidence>
<accession>A0ABQ7JIX7</accession>
<protein>
    <submittedName>
        <fullName evidence="1">Uncharacterized protein</fullName>
    </submittedName>
</protein>
<gene>
    <name evidence="1" type="ORF">BGZ96_003713</name>
</gene>
<proteinExistence type="predicted"/>
<comment type="caution">
    <text evidence="1">The sequence shown here is derived from an EMBL/GenBank/DDBJ whole genome shotgun (WGS) entry which is preliminary data.</text>
</comment>
<sequence>MPTTNVKRRIRSFVDEAKMQSQKQNSTPSLLASKKDKTYTKKQLDEIKVLRRLRYNVLLNSAKNDDMAAVIMFPTADQFEIPLSRVSRSLEAQVELLDIYHYLKKRKENLHPSFKFTRHNFGAAMGVKLPKSTFYRIRKREDEVFSHN</sequence>
<dbReference type="Proteomes" id="UP001194696">
    <property type="component" value="Unassembled WGS sequence"/>
</dbReference>
<reference evidence="1 2" key="1">
    <citation type="journal article" date="2020" name="Fungal Divers.">
        <title>Resolving the Mortierellaceae phylogeny through synthesis of multi-gene phylogenetics and phylogenomics.</title>
        <authorList>
            <person name="Vandepol N."/>
            <person name="Liber J."/>
            <person name="Desiro A."/>
            <person name="Na H."/>
            <person name="Kennedy M."/>
            <person name="Barry K."/>
            <person name="Grigoriev I.V."/>
            <person name="Miller A.N."/>
            <person name="O'Donnell K."/>
            <person name="Stajich J.E."/>
            <person name="Bonito G."/>
        </authorList>
    </citation>
    <scope>NUCLEOTIDE SEQUENCE [LARGE SCALE GENOMIC DNA]</scope>
    <source>
        <strain evidence="1 2">AD045</strain>
    </source>
</reference>
<keyword evidence="2" id="KW-1185">Reference proteome</keyword>
<name>A0ABQ7JIX7_9FUNG</name>
<organism evidence="1 2">
    <name type="scientific">Linnemannia gamsii</name>
    <dbReference type="NCBI Taxonomy" id="64522"/>
    <lineage>
        <taxon>Eukaryota</taxon>
        <taxon>Fungi</taxon>
        <taxon>Fungi incertae sedis</taxon>
        <taxon>Mucoromycota</taxon>
        <taxon>Mortierellomycotina</taxon>
        <taxon>Mortierellomycetes</taxon>
        <taxon>Mortierellales</taxon>
        <taxon>Mortierellaceae</taxon>
        <taxon>Linnemannia</taxon>
    </lineage>
</organism>
<evidence type="ECO:0000313" key="1">
    <source>
        <dbReference type="EMBL" id="KAG0275641.1"/>
    </source>
</evidence>